<dbReference type="SUPFAM" id="SSF54719">
    <property type="entry name" value="Fe,Mn superoxide dismutase (SOD), C-terminal domain"/>
    <property type="match status" value="1"/>
</dbReference>
<name>A0A1Y2BJH3_9TREE</name>
<reference evidence="3 4" key="1">
    <citation type="submission" date="2016-07" db="EMBL/GenBank/DDBJ databases">
        <title>Pervasive Adenine N6-methylation of Active Genes in Fungi.</title>
        <authorList>
            <consortium name="DOE Joint Genome Institute"/>
            <person name="Mondo S.J."/>
            <person name="Dannebaum R.O."/>
            <person name="Kuo R.C."/>
            <person name="Labutti K."/>
            <person name="Haridas S."/>
            <person name="Kuo A."/>
            <person name="Salamov A."/>
            <person name="Ahrendt S.R."/>
            <person name="Lipzen A."/>
            <person name="Sullivan W."/>
            <person name="Andreopoulos W.B."/>
            <person name="Clum A."/>
            <person name="Lindquist E."/>
            <person name="Daum C."/>
            <person name="Ramamoorthy G.K."/>
            <person name="Gryganskyi A."/>
            <person name="Culley D."/>
            <person name="Magnuson J.K."/>
            <person name="James T.Y."/>
            <person name="O'Malley M.A."/>
            <person name="Stajich J.E."/>
            <person name="Spatafora J.W."/>
            <person name="Visel A."/>
            <person name="Grigoriev I.V."/>
        </authorList>
    </citation>
    <scope>NUCLEOTIDE SEQUENCE [LARGE SCALE GENOMIC DNA]</scope>
    <source>
        <strain evidence="3 4">68-887.2</strain>
    </source>
</reference>
<dbReference type="STRING" id="71784.A0A1Y2BJH3"/>
<feature type="domain" description="Manganese/iron superoxide dismutase C-terminal" evidence="2">
    <location>
        <begin position="253"/>
        <end position="297"/>
    </location>
</feature>
<dbReference type="AlphaFoldDB" id="A0A1Y2BJH3"/>
<dbReference type="InParanoid" id="A0A1Y2BJH3"/>
<feature type="compositionally biased region" description="Low complexity" evidence="1">
    <location>
        <begin position="197"/>
        <end position="253"/>
    </location>
</feature>
<sequence length="302" mass="33268">MSRSTPSVLRNLASSSRRTFTTSLPRAAVSGNTTSVDPRVLSGVPDFLPKANIDRVCDWQSGLWERLQDEVRNNPGLVDVKQKWDRSGLDMTHLVSFTARESNLTLAFNYGSLLLNNSYFLEGLHGDEPQIVPEIYKDLGEKVEAYAEGMVGPGWLWLVRSGDNNADVDIVPTFAAGTLLIHNRAQRGRDELPLFATPPNSGSTTTTTTPSSSTSSSNEAETQTGTTAQVETSTSTSTSSRPRFRSSSQSSTSYPAPLAVLSLFEHAYIGDKYGVWGRKEYARNWWKNLDWKKVAQRSALIV</sequence>
<dbReference type="EMBL" id="MCFC01000002">
    <property type="protein sequence ID" value="ORY34929.1"/>
    <property type="molecule type" value="Genomic_DNA"/>
</dbReference>
<dbReference type="PANTHER" id="PTHR42769:SF3">
    <property type="entry name" value="SUPEROXIDE DISMUTASE [FE] 2, CHLOROPLASTIC"/>
    <property type="match status" value="1"/>
</dbReference>
<gene>
    <name evidence="3" type="ORF">BCR39DRAFT_515659</name>
</gene>
<keyword evidence="4" id="KW-1185">Reference proteome</keyword>
<protein>
    <recommendedName>
        <fullName evidence="2">Manganese/iron superoxide dismutase C-terminal domain-containing protein</fullName>
    </recommendedName>
</protein>
<organism evidence="3 4">
    <name type="scientific">Naematelia encephala</name>
    <dbReference type="NCBI Taxonomy" id="71784"/>
    <lineage>
        <taxon>Eukaryota</taxon>
        <taxon>Fungi</taxon>
        <taxon>Dikarya</taxon>
        <taxon>Basidiomycota</taxon>
        <taxon>Agaricomycotina</taxon>
        <taxon>Tremellomycetes</taxon>
        <taxon>Tremellales</taxon>
        <taxon>Naemateliaceae</taxon>
        <taxon>Naematelia</taxon>
    </lineage>
</organism>
<dbReference type="GO" id="GO:0046872">
    <property type="term" value="F:metal ion binding"/>
    <property type="evidence" value="ECO:0007669"/>
    <property type="project" value="InterPro"/>
</dbReference>
<evidence type="ECO:0000313" key="3">
    <source>
        <dbReference type="EMBL" id="ORY34929.1"/>
    </source>
</evidence>
<dbReference type="Pfam" id="PF02777">
    <property type="entry name" value="Sod_Fe_C"/>
    <property type="match status" value="1"/>
</dbReference>
<dbReference type="GO" id="GO:0004784">
    <property type="term" value="F:superoxide dismutase activity"/>
    <property type="evidence" value="ECO:0007669"/>
    <property type="project" value="InterPro"/>
</dbReference>
<dbReference type="Proteomes" id="UP000193986">
    <property type="component" value="Unassembled WGS sequence"/>
</dbReference>
<evidence type="ECO:0000259" key="2">
    <source>
        <dbReference type="Pfam" id="PF02777"/>
    </source>
</evidence>
<proteinExistence type="predicted"/>
<comment type="caution">
    <text evidence="3">The sequence shown here is derived from an EMBL/GenBank/DDBJ whole genome shotgun (WGS) entry which is preliminary data.</text>
</comment>
<accession>A0A1Y2BJH3</accession>
<evidence type="ECO:0000256" key="1">
    <source>
        <dbReference type="SAM" id="MobiDB-lite"/>
    </source>
</evidence>
<evidence type="ECO:0000313" key="4">
    <source>
        <dbReference type="Proteomes" id="UP000193986"/>
    </source>
</evidence>
<dbReference type="OrthoDB" id="275227at2759"/>
<dbReference type="Gene3D" id="3.55.40.20">
    <property type="entry name" value="Iron/manganese superoxide dismutase, C-terminal domain"/>
    <property type="match status" value="1"/>
</dbReference>
<dbReference type="PANTHER" id="PTHR42769">
    <property type="entry name" value="SUPEROXIDE DISMUTASE"/>
    <property type="match status" value="1"/>
</dbReference>
<feature type="region of interest" description="Disordered" evidence="1">
    <location>
        <begin position="190"/>
        <end position="253"/>
    </location>
</feature>
<dbReference type="InterPro" id="IPR036314">
    <property type="entry name" value="SOD_C_sf"/>
</dbReference>
<dbReference type="InterPro" id="IPR019832">
    <property type="entry name" value="Mn/Fe_SOD_C"/>
</dbReference>